<dbReference type="VEuPathDB" id="ToxoDB:cyc_05607"/>
<dbReference type="InParanoid" id="A0A1D3CR68"/>
<organism evidence="1 2">
    <name type="scientific">Cyclospora cayetanensis</name>
    <dbReference type="NCBI Taxonomy" id="88456"/>
    <lineage>
        <taxon>Eukaryota</taxon>
        <taxon>Sar</taxon>
        <taxon>Alveolata</taxon>
        <taxon>Apicomplexa</taxon>
        <taxon>Conoidasida</taxon>
        <taxon>Coccidia</taxon>
        <taxon>Eucoccidiorida</taxon>
        <taxon>Eimeriorina</taxon>
        <taxon>Eimeriidae</taxon>
        <taxon>Cyclospora</taxon>
    </lineage>
</organism>
<dbReference type="Proteomes" id="UP000095192">
    <property type="component" value="Unassembled WGS sequence"/>
</dbReference>
<proteinExistence type="predicted"/>
<sequence>MMTTANKAEADGQKVYPCHTLVQYLRLHVHKNPCAWLELLPMQKRFTIQYTRLPVSSASPAFIAKPLSGPDLAVFLENGALVQKNHLAVPRVLEDDETKSLRQVSRVKAVDLQRAVMLPVMLRLREMPSSTGTA</sequence>
<comment type="caution">
    <text evidence="1">The sequence shown here is derived from an EMBL/GenBank/DDBJ whole genome shotgun (WGS) entry which is preliminary data.</text>
</comment>
<keyword evidence="2" id="KW-1185">Reference proteome</keyword>
<reference evidence="1 2" key="1">
    <citation type="journal article" date="2016" name="BMC Genomics">
        <title>Comparative genomics reveals Cyclospora cayetanensis possesses coccidia-like metabolism and invasion components but unique surface antigens.</title>
        <authorList>
            <person name="Liu S."/>
            <person name="Wang L."/>
            <person name="Zheng H."/>
            <person name="Xu Z."/>
            <person name="Roellig D.M."/>
            <person name="Li N."/>
            <person name="Frace M.A."/>
            <person name="Tang K."/>
            <person name="Arrowood M.J."/>
            <person name="Moss D.M."/>
            <person name="Zhang L."/>
            <person name="Feng Y."/>
            <person name="Xiao L."/>
        </authorList>
    </citation>
    <scope>NUCLEOTIDE SEQUENCE [LARGE SCALE GENOMIC DNA]</scope>
    <source>
        <strain evidence="1 2">CHN_HEN01</strain>
    </source>
</reference>
<name>A0A1D3CR68_9EIME</name>
<dbReference type="EMBL" id="JROU02002252">
    <property type="protein sequence ID" value="OEH73699.1"/>
    <property type="molecule type" value="Genomic_DNA"/>
</dbReference>
<evidence type="ECO:0000313" key="1">
    <source>
        <dbReference type="EMBL" id="OEH73699.1"/>
    </source>
</evidence>
<dbReference type="AlphaFoldDB" id="A0A1D3CR68"/>
<accession>A0A1D3CR68</accession>
<gene>
    <name evidence="1" type="ORF">cyc_05607</name>
</gene>
<protein>
    <submittedName>
        <fullName evidence="1">Retrotransposon nucleocapsid related protein</fullName>
    </submittedName>
</protein>
<evidence type="ECO:0000313" key="2">
    <source>
        <dbReference type="Proteomes" id="UP000095192"/>
    </source>
</evidence>